<comment type="caution">
    <text evidence="1">The sequence shown here is derived from an EMBL/GenBank/DDBJ whole genome shotgun (WGS) entry which is preliminary data.</text>
</comment>
<gene>
    <name evidence="1" type="ORF">GCM10009755_25610</name>
</gene>
<dbReference type="Gene3D" id="1.10.287.1060">
    <property type="entry name" value="ESAT-6-like"/>
    <property type="match status" value="1"/>
</dbReference>
<accession>A0ABN2TL50</accession>
<proteinExistence type="predicted"/>
<dbReference type="RefSeq" id="WP_344310280.1">
    <property type="nucleotide sequence ID" value="NZ_BAAANO010000027.1"/>
</dbReference>
<name>A0ABN2TL50_9MICO</name>
<evidence type="ECO:0000313" key="1">
    <source>
        <dbReference type="EMBL" id="GAA2012898.1"/>
    </source>
</evidence>
<reference evidence="1 2" key="1">
    <citation type="journal article" date="2019" name="Int. J. Syst. Evol. Microbiol.">
        <title>The Global Catalogue of Microorganisms (GCM) 10K type strain sequencing project: providing services to taxonomists for standard genome sequencing and annotation.</title>
        <authorList>
            <consortium name="The Broad Institute Genomics Platform"/>
            <consortium name="The Broad Institute Genome Sequencing Center for Infectious Disease"/>
            <person name="Wu L."/>
            <person name="Ma J."/>
        </authorList>
    </citation>
    <scope>NUCLEOTIDE SEQUENCE [LARGE SCALE GENOMIC DNA]</scope>
    <source>
        <strain evidence="1 2">JCM 14546</strain>
    </source>
</reference>
<protein>
    <recommendedName>
        <fullName evidence="3">WXG100 family type VII secretion target</fullName>
    </recommendedName>
</protein>
<dbReference type="InterPro" id="IPR036689">
    <property type="entry name" value="ESAT-6-like_sf"/>
</dbReference>
<sequence length="90" mass="9917">MSVGAELHTLQELHKTFDNNSQAALDIKKAVNDSVGASVWTGTYADEFRNAWDDYQKNLDVLSDALAKARDDVRTNHNNIAAATGEPDRL</sequence>
<evidence type="ECO:0000313" key="2">
    <source>
        <dbReference type="Proteomes" id="UP001500755"/>
    </source>
</evidence>
<dbReference type="SUPFAM" id="SSF140453">
    <property type="entry name" value="EsxAB dimer-like"/>
    <property type="match status" value="1"/>
</dbReference>
<keyword evidence="2" id="KW-1185">Reference proteome</keyword>
<dbReference type="Proteomes" id="UP001500755">
    <property type="component" value="Unassembled WGS sequence"/>
</dbReference>
<evidence type="ECO:0008006" key="3">
    <source>
        <dbReference type="Google" id="ProtNLM"/>
    </source>
</evidence>
<organism evidence="1 2">
    <name type="scientific">Brevibacterium samyangense</name>
    <dbReference type="NCBI Taxonomy" id="366888"/>
    <lineage>
        <taxon>Bacteria</taxon>
        <taxon>Bacillati</taxon>
        <taxon>Actinomycetota</taxon>
        <taxon>Actinomycetes</taxon>
        <taxon>Micrococcales</taxon>
        <taxon>Brevibacteriaceae</taxon>
        <taxon>Brevibacterium</taxon>
    </lineage>
</organism>
<dbReference type="EMBL" id="BAAANO010000027">
    <property type="protein sequence ID" value="GAA2012898.1"/>
    <property type="molecule type" value="Genomic_DNA"/>
</dbReference>